<dbReference type="Pfam" id="PF17917">
    <property type="entry name" value="RT_RNaseH"/>
    <property type="match status" value="1"/>
</dbReference>
<evidence type="ECO:0000259" key="8">
    <source>
        <dbReference type="Pfam" id="PF00078"/>
    </source>
</evidence>
<dbReference type="Pfam" id="PF00078">
    <property type="entry name" value="RVT_1"/>
    <property type="match status" value="1"/>
</dbReference>
<evidence type="ECO:0000256" key="1">
    <source>
        <dbReference type="ARBA" id="ARBA00022679"/>
    </source>
</evidence>
<sequence>MPIGKIEAFDETNDDWLAYVERVEQYFLANDIKEDKQVAVMLSLMGNKTYGLLRNLSAPEKPSSLSFKTIVETLQKHLSPKPLLIAERFRFHKRNQLEGETVSTYIAELKKLTLYCEFGASLNDALRDRLVCGLHNELIQKRLLSEPELTLAKATEIAFAMEAAAKDTLELQGSKESDVNKINTENARTDALTTELQETLCLVVDDLRESVSGADFIESHHESLWGIRDGALWLDDWKIPLVDHCKCSSVLVENYFPVVARCTVELPARSQVLIPMRTKDRDCRGGFFESTRAPGGVLITKTVVDSDKNGRFWVKAVNLSDESVTLFKNQKVGIITDIAECSDPVNSPPYRDGPIVSSITKEPSKGNLEEFGIDLSAIDLSCIQRGQLEDLLLSYADVFSRGKRDIGKYTAGVQHHIPLKAGATPVKQQLRRVPFAYQEGVKSDSKDMFEDGVIERSTSEWASPLVIARKPSGDLRICVNYDLRICVNFFTTIDMVSSYHQIEVAPEDRHKTAFVSPFGLFQYCRLPFGLARAPGMFQAVIEDMLQVLDTNDVMAYLDDVICFHSVPPHDLHNKSELVWTPQCDCAFKQLEEILWSSVILKLPDRLRRFTVSCDASNRAVGFVLEHSDDSGSRRPVAFGGRRLDKSECNYSTTEKECLAVIEAIKAYHPYLLGREFDLFTDHESLKWLLTRTKERSGRLWRWVEKFREFQCKVYQIAGSRNIVADALTSSPESVDNVELRAFLKEWLNLSLGKDGILRRRSIGNPGSGHIVVPRNLTPRVLQILHDNLGKFGTTKTSVRVKERIFWPPMSFDIEEWCRNCLPCQRRKNSVLARRALLQPIISCRPGEMLKPFEGGGEKGQGGVVGETGPTEVSRPSPTQVGSDAGVIVLEDDIFPEAVVEAPSEDHLPVQHPPQAEEPVRRSQRERHPPFWTRGYQMDT</sequence>
<dbReference type="GO" id="GO:0004519">
    <property type="term" value="F:endonuclease activity"/>
    <property type="evidence" value="ECO:0007669"/>
    <property type="project" value="UniProtKB-KW"/>
</dbReference>
<evidence type="ECO:0000259" key="9">
    <source>
        <dbReference type="Pfam" id="PF17917"/>
    </source>
</evidence>
<evidence type="ECO:0000256" key="6">
    <source>
        <dbReference type="ARBA" id="ARBA00022918"/>
    </source>
</evidence>
<feature type="compositionally biased region" description="Gly residues" evidence="7">
    <location>
        <begin position="853"/>
        <end position="865"/>
    </location>
</feature>
<evidence type="ECO:0000256" key="5">
    <source>
        <dbReference type="ARBA" id="ARBA00022801"/>
    </source>
</evidence>
<organism evidence="11 12">
    <name type="scientific">Stylophora pistillata</name>
    <name type="common">Smooth cauliflower coral</name>
    <dbReference type="NCBI Taxonomy" id="50429"/>
    <lineage>
        <taxon>Eukaryota</taxon>
        <taxon>Metazoa</taxon>
        <taxon>Cnidaria</taxon>
        <taxon>Anthozoa</taxon>
        <taxon>Hexacorallia</taxon>
        <taxon>Scleractinia</taxon>
        <taxon>Astrocoeniina</taxon>
        <taxon>Pocilloporidae</taxon>
        <taxon>Stylophora</taxon>
    </lineage>
</organism>
<dbReference type="OrthoDB" id="5985458at2759"/>
<comment type="caution">
    <text evidence="11">The sequence shown here is derived from an EMBL/GenBank/DDBJ whole genome shotgun (WGS) entry which is preliminary data.</text>
</comment>
<evidence type="ECO:0000313" key="11">
    <source>
        <dbReference type="EMBL" id="PFX12147.1"/>
    </source>
</evidence>
<dbReference type="PANTHER" id="PTHR37984">
    <property type="entry name" value="PROTEIN CBG26694"/>
    <property type="match status" value="1"/>
</dbReference>
<keyword evidence="3" id="KW-0540">Nuclease</keyword>
<dbReference type="PANTHER" id="PTHR37984:SF5">
    <property type="entry name" value="PROTEIN NYNRIN-LIKE"/>
    <property type="match status" value="1"/>
</dbReference>
<feature type="region of interest" description="Disordered" evidence="7">
    <location>
        <begin position="853"/>
        <end position="881"/>
    </location>
</feature>
<dbReference type="EMBL" id="LSMT01001555">
    <property type="protein sequence ID" value="PFX12147.1"/>
    <property type="molecule type" value="Genomic_DNA"/>
</dbReference>
<gene>
    <name evidence="11" type="primary">pol</name>
    <name evidence="11" type="ORF">AWC38_SpisGene23941</name>
</gene>
<feature type="region of interest" description="Disordered" evidence="7">
    <location>
        <begin position="902"/>
        <end position="939"/>
    </location>
</feature>
<dbReference type="GO" id="GO:0016787">
    <property type="term" value="F:hydrolase activity"/>
    <property type="evidence" value="ECO:0007669"/>
    <property type="project" value="UniProtKB-KW"/>
</dbReference>
<dbReference type="GO" id="GO:0003964">
    <property type="term" value="F:RNA-directed DNA polymerase activity"/>
    <property type="evidence" value="ECO:0007669"/>
    <property type="project" value="UniProtKB-KW"/>
</dbReference>
<dbReference type="CDD" id="cd01647">
    <property type="entry name" value="RT_LTR"/>
    <property type="match status" value="1"/>
</dbReference>
<dbReference type="InterPro" id="IPR043128">
    <property type="entry name" value="Rev_trsase/Diguanyl_cyclase"/>
</dbReference>
<dbReference type="CDD" id="cd09274">
    <property type="entry name" value="RNase_HI_RT_Ty3"/>
    <property type="match status" value="1"/>
</dbReference>
<name>A0A2B4R704_STYPI</name>
<dbReference type="FunFam" id="1.10.340.70:FF:000001">
    <property type="entry name" value="Retrovirus-related Pol polyprotein from transposon gypsy-like Protein"/>
    <property type="match status" value="1"/>
</dbReference>
<evidence type="ECO:0000256" key="3">
    <source>
        <dbReference type="ARBA" id="ARBA00022722"/>
    </source>
</evidence>
<dbReference type="SUPFAM" id="SSF56672">
    <property type="entry name" value="DNA/RNA polymerases"/>
    <property type="match status" value="1"/>
</dbReference>
<feature type="domain" description="Integrase zinc-binding" evidence="10">
    <location>
        <begin position="772"/>
        <end position="828"/>
    </location>
</feature>
<keyword evidence="12" id="KW-1185">Reference proteome</keyword>
<evidence type="ECO:0000256" key="7">
    <source>
        <dbReference type="SAM" id="MobiDB-lite"/>
    </source>
</evidence>
<feature type="domain" description="Reverse transcriptase" evidence="8">
    <location>
        <begin position="488"/>
        <end position="566"/>
    </location>
</feature>
<dbReference type="InterPro" id="IPR043502">
    <property type="entry name" value="DNA/RNA_pol_sf"/>
</dbReference>
<dbReference type="Proteomes" id="UP000225706">
    <property type="component" value="Unassembled WGS sequence"/>
</dbReference>
<dbReference type="Gene3D" id="3.10.10.10">
    <property type="entry name" value="HIV Type 1 Reverse Transcriptase, subunit A, domain 1"/>
    <property type="match status" value="2"/>
</dbReference>
<proteinExistence type="predicted"/>
<accession>A0A2B4R704</accession>
<feature type="compositionally biased region" description="Basic and acidic residues" evidence="7">
    <location>
        <begin position="917"/>
        <end position="928"/>
    </location>
</feature>
<evidence type="ECO:0000259" key="10">
    <source>
        <dbReference type="Pfam" id="PF17921"/>
    </source>
</evidence>
<keyword evidence="1" id="KW-0808">Transferase</keyword>
<dbReference type="InterPro" id="IPR000477">
    <property type="entry name" value="RT_dom"/>
</dbReference>
<evidence type="ECO:0000313" key="12">
    <source>
        <dbReference type="Proteomes" id="UP000225706"/>
    </source>
</evidence>
<dbReference type="Gene3D" id="3.30.70.270">
    <property type="match status" value="1"/>
</dbReference>
<dbReference type="FunFam" id="3.10.20.370:FF:000001">
    <property type="entry name" value="Retrovirus-related Pol polyprotein from transposon 17.6-like protein"/>
    <property type="match status" value="1"/>
</dbReference>
<protein>
    <submittedName>
        <fullName evidence="11">Retrovirus-related Pol polyprotein from transposon 17.6</fullName>
    </submittedName>
</protein>
<dbReference type="InterPro" id="IPR041373">
    <property type="entry name" value="RT_RNaseH"/>
</dbReference>
<evidence type="ECO:0000256" key="2">
    <source>
        <dbReference type="ARBA" id="ARBA00022695"/>
    </source>
</evidence>
<keyword evidence="6" id="KW-0695">RNA-directed DNA polymerase</keyword>
<dbReference type="Gene3D" id="1.10.340.70">
    <property type="match status" value="1"/>
</dbReference>
<dbReference type="FunFam" id="3.10.10.10:FF:000003">
    <property type="entry name" value="Retrovirus-related Pol polyprotein from transposon 297-like Protein"/>
    <property type="match status" value="1"/>
</dbReference>
<reference evidence="12" key="1">
    <citation type="journal article" date="2017" name="bioRxiv">
        <title>Comparative analysis of the genomes of Stylophora pistillata and Acropora digitifera provides evidence for extensive differences between species of corals.</title>
        <authorList>
            <person name="Voolstra C.R."/>
            <person name="Li Y."/>
            <person name="Liew Y.J."/>
            <person name="Baumgarten S."/>
            <person name="Zoccola D."/>
            <person name="Flot J.-F."/>
            <person name="Tambutte S."/>
            <person name="Allemand D."/>
            <person name="Aranda M."/>
        </authorList>
    </citation>
    <scope>NUCLEOTIDE SEQUENCE [LARGE SCALE GENOMIC DNA]</scope>
</reference>
<keyword evidence="4" id="KW-0255">Endonuclease</keyword>
<keyword evidence="2" id="KW-0548">Nucleotidyltransferase</keyword>
<evidence type="ECO:0000256" key="4">
    <source>
        <dbReference type="ARBA" id="ARBA00022759"/>
    </source>
</evidence>
<dbReference type="InterPro" id="IPR050951">
    <property type="entry name" value="Retrovirus_Pol_polyprotein"/>
</dbReference>
<dbReference type="Pfam" id="PF17921">
    <property type="entry name" value="Integrase_H2C2"/>
    <property type="match status" value="1"/>
</dbReference>
<dbReference type="STRING" id="50429.A0A2B4R704"/>
<dbReference type="AlphaFoldDB" id="A0A2B4R704"/>
<feature type="domain" description="Reverse transcriptase RNase H-like" evidence="9">
    <location>
        <begin position="607"/>
        <end position="709"/>
    </location>
</feature>
<keyword evidence="5" id="KW-0378">Hydrolase</keyword>
<dbReference type="InterPro" id="IPR041588">
    <property type="entry name" value="Integrase_H2C2"/>
</dbReference>